<evidence type="ECO:0000256" key="2">
    <source>
        <dbReference type="ARBA" id="ARBA00022763"/>
    </source>
</evidence>
<feature type="region of interest" description="Disordered" evidence="4">
    <location>
        <begin position="692"/>
        <end position="713"/>
    </location>
</feature>
<proteinExistence type="predicted"/>
<dbReference type="VEuPathDB" id="FungiDB:H257_06117"/>
<comment type="subcellular location">
    <subcellularLocation>
        <location evidence="1">Nucleus</location>
    </subcellularLocation>
</comment>
<feature type="compositionally biased region" description="Basic residues" evidence="4">
    <location>
        <begin position="696"/>
        <end position="709"/>
    </location>
</feature>
<keyword evidence="3" id="KW-0539">Nucleus</keyword>
<protein>
    <recommendedName>
        <fullName evidence="5">BRCT domain-containing protein</fullName>
    </recommendedName>
</protein>
<dbReference type="PANTHER" id="PTHR23196">
    <property type="entry name" value="PAX TRANSCRIPTION ACTIVATION DOMAIN INTERACTING PROTEIN"/>
    <property type="match status" value="1"/>
</dbReference>
<feature type="region of interest" description="Disordered" evidence="4">
    <location>
        <begin position="728"/>
        <end position="749"/>
    </location>
</feature>
<dbReference type="STRING" id="112090.W4GNM1"/>
<dbReference type="InterPro" id="IPR051579">
    <property type="entry name" value="DDR_Transcriptional_Reg"/>
</dbReference>
<organism evidence="6">
    <name type="scientific">Aphanomyces astaci</name>
    <name type="common">Crayfish plague agent</name>
    <dbReference type="NCBI Taxonomy" id="112090"/>
    <lineage>
        <taxon>Eukaryota</taxon>
        <taxon>Sar</taxon>
        <taxon>Stramenopiles</taxon>
        <taxon>Oomycota</taxon>
        <taxon>Saprolegniomycetes</taxon>
        <taxon>Saprolegniales</taxon>
        <taxon>Verrucalvaceae</taxon>
        <taxon>Aphanomyces</taxon>
    </lineage>
</organism>
<dbReference type="AlphaFoldDB" id="W4GNM1"/>
<feature type="compositionally biased region" description="Polar residues" evidence="4">
    <location>
        <begin position="504"/>
        <end position="515"/>
    </location>
</feature>
<sequence length="992" mass="107355">MPATPTASHEDTRSVLQHVDALEIREEAVVKGLELACNRAFREETRLHKAMSSPTSNELVEGVYLACWSFFPLLLETHRSLLRRIRFVRSVDPTLRPHRVLTILVEAVPHIAAIHQAYAMQFQTAARATAQHTTPSDLVDVLKSPLTALDACTRCLHGLHSISSDVAAVSAALALLDSGMHQAFESMHLRLVQRLDIENKVPHVEWTNRVLVDVAAPVQVANAQGQFVDATMFLFEGVLVAQSVHEGSILLTLLADTSPISIVHATDSAMCVVLGATTACHVTFASTDACRAWLVSLASCFTARFQSVFSFDLHALLASMQQFPKSWLVADTDTANHDLVASAAMWLMDLSAPSAAVPPRLHQVYLMRDMVLYGRITSLSTCEFGGYILGEHVTVHDTPSSSSAAAVLHVHAASPFEVEITPDDGGDDGQPSMSQRRLLLAPVDPSVRQEWVELLQQLKADVVGASDESQDLYYSPSHPSSMVTSSHTTMATSSEGGKHESKSTSEITSNDQANKPTPVPETTGLKPAARMLEIDDMDRLPTSDTEIESGDDDGDSASLDSMLCAKNPRKRSFAQIHSPSPTRQGDERLSGGVDDTSICAETPDAVDHKSRLVNCLAQEASPPSKRAIAFACDSVDDTTSQVSIPQDKEGGKAIPCLATRHHTAIASSVITPEVPAPPFAAAEVEGTISHVPATRRPSKPHKKTSRRTTKSPTNACTALGLQHTAKVATSSNATDLSDGVPSELPPSTQEMEGGALQFLRDVPFASKPSDDDDATSIRIALSGFDDPTSLFSKIAAIRHAEYEDDVGRATHIVAPSGVLKRTVKILCGISSCDHILDEEWLHASAKLGRAAPEVPFCLSDPAKEARWGCSLQATMYDHSRVQRQRLLAGRAFFVTRHKTVLPPPQDLERIIVCAGGQMQAAADVGPDTIVITSVEAAAAPSIQKILKRVDRTQCYTPELLLRCILTQKLSLNEYHVGLPDRHEKKATRKKYH</sequence>
<feature type="domain" description="BRCT" evidence="5">
    <location>
        <begin position="808"/>
        <end position="858"/>
    </location>
</feature>
<dbReference type="RefSeq" id="XP_009829531.1">
    <property type="nucleotide sequence ID" value="XM_009831229.1"/>
</dbReference>
<dbReference type="Pfam" id="PF16589">
    <property type="entry name" value="BRCT_2"/>
    <property type="match status" value="1"/>
</dbReference>
<dbReference type="InterPro" id="IPR036420">
    <property type="entry name" value="BRCT_dom_sf"/>
</dbReference>
<accession>W4GNM1</accession>
<dbReference type="Gene3D" id="3.40.50.10190">
    <property type="entry name" value="BRCT domain"/>
    <property type="match status" value="2"/>
</dbReference>
<name>W4GNM1_APHAT</name>
<feature type="compositionally biased region" description="Acidic residues" evidence="4">
    <location>
        <begin position="545"/>
        <end position="555"/>
    </location>
</feature>
<evidence type="ECO:0000256" key="4">
    <source>
        <dbReference type="SAM" id="MobiDB-lite"/>
    </source>
</evidence>
<feature type="compositionally biased region" description="Low complexity" evidence="4">
    <location>
        <begin position="475"/>
        <end position="494"/>
    </location>
</feature>
<dbReference type="PROSITE" id="PS50172">
    <property type="entry name" value="BRCT"/>
    <property type="match status" value="2"/>
</dbReference>
<dbReference type="GO" id="GO:0006974">
    <property type="term" value="P:DNA damage response"/>
    <property type="evidence" value="ECO:0007669"/>
    <property type="project" value="UniProtKB-KW"/>
</dbReference>
<dbReference type="CDD" id="cd18432">
    <property type="entry name" value="BRCT_PAXIP1_rpt6_like"/>
    <property type="match status" value="1"/>
</dbReference>
<dbReference type="GO" id="GO:0005634">
    <property type="term" value="C:nucleus"/>
    <property type="evidence" value="ECO:0007669"/>
    <property type="project" value="UniProtKB-SubCell"/>
</dbReference>
<feature type="domain" description="BRCT" evidence="5">
    <location>
        <begin position="882"/>
        <end position="976"/>
    </location>
</feature>
<feature type="region of interest" description="Disordered" evidence="4">
    <location>
        <begin position="471"/>
        <end position="590"/>
    </location>
</feature>
<reference evidence="6" key="1">
    <citation type="submission" date="2013-12" db="EMBL/GenBank/DDBJ databases">
        <title>The Genome Sequence of Aphanomyces astaci APO3.</title>
        <authorList>
            <consortium name="The Broad Institute Genomics Platform"/>
            <person name="Russ C."/>
            <person name="Tyler B."/>
            <person name="van West P."/>
            <person name="Dieguez-Uribeondo J."/>
            <person name="Young S.K."/>
            <person name="Zeng Q."/>
            <person name="Gargeya S."/>
            <person name="Fitzgerald M."/>
            <person name="Abouelleil A."/>
            <person name="Alvarado L."/>
            <person name="Chapman S.B."/>
            <person name="Gainer-Dewar J."/>
            <person name="Goldberg J."/>
            <person name="Griggs A."/>
            <person name="Gujja S."/>
            <person name="Hansen M."/>
            <person name="Howarth C."/>
            <person name="Imamovic A."/>
            <person name="Ireland A."/>
            <person name="Larimer J."/>
            <person name="McCowan C."/>
            <person name="Murphy C."/>
            <person name="Pearson M."/>
            <person name="Poon T.W."/>
            <person name="Priest M."/>
            <person name="Roberts A."/>
            <person name="Saif S."/>
            <person name="Shea T."/>
            <person name="Sykes S."/>
            <person name="Wortman J."/>
            <person name="Nusbaum C."/>
            <person name="Birren B."/>
        </authorList>
    </citation>
    <scope>NUCLEOTIDE SEQUENCE [LARGE SCALE GENOMIC DNA]</scope>
    <source>
        <strain evidence="6">APO3</strain>
    </source>
</reference>
<evidence type="ECO:0000313" key="6">
    <source>
        <dbReference type="EMBL" id="ETV80584.1"/>
    </source>
</evidence>
<evidence type="ECO:0000256" key="1">
    <source>
        <dbReference type="ARBA" id="ARBA00004123"/>
    </source>
</evidence>
<dbReference type="OrthoDB" id="342264at2759"/>
<evidence type="ECO:0000256" key="3">
    <source>
        <dbReference type="ARBA" id="ARBA00023242"/>
    </source>
</evidence>
<dbReference type="GeneID" id="20808113"/>
<keyword evidence="2" id="KW-0227">DNA damage</keyword>
<dbReference type="InterPro" id="IPR001357">
    <property type="entry name" value="BRCT_dom"/>
</dbReference>
<dbReference type="PANTHER" id="PTHR23196:SF1">
    <property type="entry name" value="PAX-INTERACTING PROTEIN 1"/>
    <property type="match status" value="1"/>
</dbReference>
<evidence type="ECO:0000259" key="5">
    <source>
        <dbReference type="PROSITE" id="PS50172"/>
    </source>
</evidence>
<gene>
    <name evidence="6" type="ORF">H257_06117</name>
</gene>
<dbReference type="EMBL" id="KI913125">
    <property type="protein sequence ID" value="ETV80584.1"/>
    <property type="molecule type" value="Genomic_DNA"/>
</dbReference>
<dbReference type="SUPFAM" id="SSF52113">
    <property type="entry name" value="BRCT domain"/>
    <property type="match status" value="1"/>
</dbReference>